<dbReference type="InterPro" id="IPR054613">
    <property type="entry name" value="Peptidase_S78_dom"/>
</dbReference>
<proteinExistence type="predicted"/>
<dbReference type="Gene3D" id="3.30.2400.10">
    <property type="entry name" value="Major capsid protein gp5"/>
    <property type="match status" value="1"/>
</dbReference>
<evidence type="ECO:0000259" key="5">
    <source>
        <dbReference type="Pfam" id="PF04586"/>
    </source>
</evidence>
<dbReference type="EMBL" id="AEJB01000377">
    <property type="protein sequence ID" value="ELP65475.1"/>
    <property type="molecule type" value="Genomic_DNA"/>
</dbReference>
<sequence length="411" mass="43575">MLRDGALNKFSVGFIPVETREEDNVFVRTKAELKEVSVVAFPAYTNADVALVRNADTTSIKETHMSNDTNAPEVAELRDAVTDLERRMATISEAKPANATLDIRSAGEFIKGLRDGSTKEKVEHYNRAFSGMTTTDGNVQPAWVASNIRLANENRDTLNLFSKEALPASGNSVEYLTLSAATGTVAVQAAEGDDLGYLEVVLDDATAPVKTYGGYTSLSRQAIERSGTPLLSTAFEHMVRQYAKATNAAVRAALVAGSGYQTATLAADTGAGWVGLVVDGAGLIHDNGFGSEAEFILVSKDVFKRVAVMADSSGRPLLEVNGDGSNTIGSAGRARKGSIFGLPLVVDPGLAANSCYIASSDALKVWESAGAPFRLDDENIINLSKDFSLYGYMAVGITNVKSVVKVDVDLV</sequence>
<dbReference type="Pfam" id="PF25209">
    <property type="entry name" value="Phage_capsid_4"/>
    <property type="match status" value="1"/>
</dbReference>
<evidence type="ECO:0000313" key="7">
    <source>
        <dbReference type="Proteomes" id="UP000010931"/>
    </source>
</evidence>
<dbReference type="Gene3D" id="3.30.2320.10">
    <property type="entry name" value="hypothetical protein PF0899 domain"/>
    <property type="match status" value="1"/>
</dbReference>
<dbReference type="SUPFAM" id="SSF56563">
    <property type="entry name" value="Major capsid protein gp5"/>
    <property type="match status" value="1"/>
</dbReference>
<accession>L7F4B7</accession>
<dbReference type="Pfam" id="PF04586">
    <property type="entry name" value="Peptidase_S78"/>
    <property type="match status" value="1"/>
</dbReference>
<dbReference type="NCBIfam" id="TIGR01554">
    <property type="entry name" value="major_cap_HK97"/>
    <property type="match status" value="1"/>
</dbReference>
<evidence type="ECO:0000256" key="1">
    <source>
        <dbReference type="ARBA" id="ARBA00004328"/>
    </source>
</evidence>
<keyword evidence="3" id="KW-0645">Protease</keyword>
<keyword evidence="2" id="KW-1188">Viral release from host cell</keyword>
<evidence type="ECO:0000256" key="3">
    <source>
        <dbReference type="ARBA" id="ARBA00022670"/>
    </source>
</evidence>
<feature type="domain" description="Prohead serine protease" evidence="5">
    <location>
        <begin position="2"/>
        <end position="54"/>
    </location>
</feature>
<comment type="caution">
    <text evidence="6">The sequence shown here is derived from an EMBL/GenBank/DDBJ whole genome shotgun (WGS) entry which is preliminary data.</text>
</comment>
<reference evidence="6 7" key="1">
    <citation type="journal article" date="2011" name="Plasmid">
        <title>Streptomyces turgidiscabies Car8 contains a modular pathogenicity island that shares virulence genes with other actinobacterial plant pathogens.</title>
        <authorList>
            <person name="Huguet-Tapia J.C."/>
            <person name="Badger J.H."/>
            <person name="Loria R."/>
            <person name="Pettis G.S."/>
        </authorList>
    </citation>
    <scope>NUCLEOTIDE SEQUENCE [LARGE SCALE GENOMIC DNA]</scope>
    <source>
        <strain evidence="6 7">Car8</strain>
    </source>
</reference>
<dbReference type="AlphaFoldDB" id="L7F4B7"/>
<dbReference type="InterPro" id="IPR024455">
    <property type="entry name" value="Phage_capsid"/>
</dbReference>
<name>L7F4B7_STRT8</name>
<protein>
    <recommendedName>
        <fullName evidence="5">Prohead serine protease domain-containing protein</fullName>
    </recommendedName>
</protein>
<dbReference type="GO" id="GO:0006508">
    <property type="term" value="P:proteolysis"/>
    <property type="evidence" value="ECO:0007669"/>
    <property type="project" value="UniProtKB-KW"/>
</dbReference>
<dbReference type="PATRIC" id="fig|698760.3.peg.5703"/>
<evidence type="ECO:0000256" key="4">
    <source>
        <dbReference type="ARBA" id="ARBA00022801"/>
    </source>
</evidence>
<evidence type="ECO:0000256" key="2">
    <source>
        <dbReference type="ARBA" id="ARBA00022612"/>
    </source>
</evidence>
<dbReference type="GO" id="GO:0008233">
    <property type="term" value="F:peptidase activity"/>
    <property type="evidence" value="ECO:0007669"/>
    <property type="project" value="UniProtKB-KW"/>
</dbReference>
<gene>
    <name evidence="6" type="ORF">STRTUCAR8_08021</name>
</gene>
<dbReference type="Proteomes" id="UP000010931">
    <property type="component" value="Unassembled WGS sequence"/>
</dbReference>
<dbReference type="STRING" id="85558.T45_05365"/>
<comment type="subcellular location">
    <subcellularLocation>
        <location evidence="1">Virion</location>
    </subcellularLocation>
</comment>
<organism evidence="6 7">
    <name type="scientific">Streptomyces turgidiscabies (strain Car8)</name>
    <dbReference type="NCBI Taxonomy" id="698760"/>
    <lineage>
        <taxon>Bacteria</taxon>
        <taxon>Bacillati</taxon>
        <taxon>Actinomycetota</taxon>
        <taxon>Actinomycetes</taxon>
        <taxon>Kitasatosporales</taxon>
        <taxon>Streptomycetaceae</taxon>
        <taxon>Streptomyces</taxon>
    </lineage>
</organism>
<keyword evidence="4" id="KW-0378">Hydrolase</keyword>
<evidence type="ECO:0000313" key="6">
    <source>
        <dbReference type="EMBL" id="ELP65475.1"/>
    </source>
</evidence>
<keyword evidence="7" id="KW-1185">Reference proteome</keyword>